<organism evidence="1 2">
    <name type="scientific">Ficus carica</name>
    <name type="common">Common fig</name>
    <dbReference type="NCBI Taxonomy" id="3494"/>
    <lineage>
        <taxon>Eukaryota</taxon>
        <taxon>Viridiplantae</taxon>
        <taxon>Streptophyta</taxon>
        <taxon>Embryophyta</taxon>
        <taxon>Tracheophyta</taxon>
        <taxon>Spermatophyta</taxon>
        <taxon>Magnoliopsida</taxon>
        <taxon>eudicotyledons</taxon>
        <taxon>Gunneridae</taxon>
        <taxon>Pentapetalae</taxon>
        <taxon>rosids</taxon>
        <taxon>fabids</taxon>
        <taxon>Rosales</taxon>
        <taxon>Moraceae</taxon>
        <taxon>Ficeae</taxon>
        <taxon>Ficus</taxon>
    </lineage>
</organism>
<dbReference type="Proteomes" id="UP001187192">
    <property type="component" value="Unassembled WGS sequence"/>
</dbReference>
<reference evidence="1" key="1">
    <citation type="submission" date="2023-07" db="EMBL/GenBank/DDBJ databases">
        <title>draft genome sequence of fig (Ficus carica).</title>
        <authorList>
            <person name="Takahashi T."/>
            <person name="Nishimura K."/>
        </authorList>
    </citation>
    <scope>NUCLEOTIDE SEQUENCE</scope>
</reference>
<dbReference type="EMBL" id="BTGU01017205">
    <property type="protein sequence ID" value="GMN73886.1"/>
    <property type="molecule type" value="Genomic_DNA"/>
</dbReference>
<comment type="caution">
    <text evidence="1">The sequence shown here is derived from an EMBL/GenBank/DDBJ whole genome shotgun (WGS) entry which is preliminary data.</text>
</comment>
<dbReference type="AlphaFoldDB" id="A0AA88EFN1"/>
<evidence type="ECO:0000313" key="1">
    <source>
        <dbReference type="EMBL" id="GMN73886.1"/>
    </source>
</evidence>
<keyword evidence="2" id="KW-1185">Reference proteome</keyword>
<evidence type="ECO:0000313" key="2">
    <source>
        <dbReference type="Proteomes" id="UP001187192"/>
    </source>
</evidence>
<sequence>MGRYELDTTARSSLDLDFTNIDPPGDVVRIEYNVVGREEKVRS</sequence>
<name>A0AA88EFN1_FICCA</name>
<protein>
    <submittedName>
        <fullName evidence="1">Uncharacterized protein</fullName>
    </submittedName>
</protein>
<proteinExistence type="predicted"/>
<gene>
    <name evidence="1" type="ORF">TIFTF001_055380</name>
</gene>
<accession>A0AA88EFN1</accession>